<dbReference type="RefSeq" id="WP_013294651.1">
    <property type="nucleotide sequence ID" value="NC_014394.1"/>
</dbReference>
<dbReference type="HOGENOM" id="CLU_060016_2_0_4"/>
<organism evidence="8 9">
    <name type="scientific">Gallionella capsiferriformans (strain ES-2)</name>
    <name type="common">Gallionella ferruginea capsiferriformans (strain ES-2)</name>
    <dbReference type="NCBI Taxonomy" id="395494"/>
    <lineage>
        <taxon>Bacteria</taxon>
        <taxon>Pseudomonadati</taxon>
        <taxon>Pseudomonadota</taxon>
        <taxon>Betaproteobacteria</taxon>
        <taxon>Nitrosomonadales</taxon>
        <taxon>Gallionellaceae</taxon>
        <taxon>Gallionella</taxon>
    </lineage>
</organism>
<gene>
    <name evidence="8" type="ordered locus">Galf_2754</name>
</gene>
<dbReference type="AlphaFoldDB" id="D9SDF1"/>
<evidence type="ECO:0000259" key="7">
    <source>
        <dbReference type="Pfam" id="PF00892"/>
    </source>
</evidence>
<feature type="transmembrane region" description="Helical" evidence="6">
    <location>
        <begin position="30"/>
        <end position="47"/>
    </location>
</feature>
<keyword evidence="9" id="KW-1185">Reference proteome</keyword>
<dbReference type="EMBL" id="CP002159">
    <property type="protein sequence ID" value="ADL56749.1"/>
    <property type="molecule type" value="Genomic_DNA"/>
</dbReference>
<comment type="similarity">
    <text evidence="2">Belongs to the EamA transporter family.</text>
</comment>
<keyword evidence="5 6" id="KW-0472">Membrane</keyword>
<feature type="domain" description="EamA" evidence="7">
    <location>
        <begin position="148"/>
        <end position="282"/>
    </location>
</feature>
<comment type="subcellular location">
    <subcellularLocation>
        <location evidence="1">Membrane</location>
        <topology evidence="1">Multi-pass membrane protein</topology>
    </subcellularLocation>
</comment>
<evidence type="ECO:0000256" key="1">
    <source>
        <dbReference type="ARBA" id="ARBA00004141"/>
    </source>
</evidence>
<dbReference type="OrthoDB" id="9783707at2"/>
<dbReference type="KEGG" id="gca:Galf_2754"/>
<evidence type="ECO:0000256" key="5">
    <source>
        <dbReference type="ARBA" id="ARBA00023136"/>
    </source>
</evidence>
<dbReference type="Gene3D" id="1.10.3730.20">
    <property type="match status" value="2"/>
</dbReference>
<sequence>MTPLMAVGASVLLHVSWNLLTRRTPSEANFLWWIVGLYVLIFAPFSLPDYLRAAAQAPELYLCVAISGTSNGLYFLALRRAYTLAPASAVYPMARSSPLLIAIVEVLFFGHSFPLLSWFAILLALSGLWMIASSAQDGVTRLSRAWTYALFAAAMTVIYSLSDKLAAVNIPDFRAALGYVCVNFAISWIFLLLEQKWRTGRWKPATIPPVYALIIGASGVGTAYALVIYAMRALPAAYAVTLTNAGIVLTVLLGIVWLKEHQGWRQRLIGSSLVVISVIVVSIMAD</sequence>
<dbReference type="eggNOG" id="COG0697">
    <property type="taxonomic scope" value="Bacteria"/>
</dbReference>
<dbReference type="InterPro" id="IPR050638">
    <property type="entry name" value="AA-Vitamin_Transporters"/>
</dbReference>
<dbReference type="InterPro" id="IPR037185">
    <property type="entry name" value="EmrE-like"/>
</dbReference>
<keyword evidence="3 6" id="KW-0812">Transmembrane</keyword>
<feature type="transmembrane region" description="Helical" evidence="6">
    <location>
        <begin position="59"/>
        <end position="77"/>
    </location>
</feature>
<evidence type="ECO:0000256" key="4">
    <source>
        <dbReference type="ARBA" id="ARBA00022989"/>
    </source>
</evidence>
<protein>
    <recommendedName>
        <fullName evidence="7">EamA domain-containing protein</fullName>
    </recommendedName>
</protein>
<feature type="transmembrane region" description="Helical" evidence="6">
    <location>
        <begin position="236"/>
        <end position="256"/>
    </location>
</feature>
<name>D9SDF1_GALCS</name>
<keyword evidence="4 6" id="KW-1133">Transmembrane helix</keyword>
<feature type="transmembrane region" description="Helical" evidence="6">
    <location>
        <begin position="205"/>
        <end position="230"/>
    </location>
</feature>
<evidence type="ECO:0000313" key="9">
    <source>
        <dbReference type="Proteomes" id="UP000001235"/>
    </source>
</evidence>
<feature type="transmembrane region" description="Helical" evidence="6">
    <location>
        <begin position="173"/>
        <end position="193"/>
    </location>
</feature>
<evidence type="ECO:0000256" key="3">
    <source>
        <dbReference type="ARBA" id="ARBA00022692"/>
    </source>
</evidence>
<dbReference type="Proteomes" id="UP000001235">
    <property type="component" value="Chromosome"/>
</dbReference>
<dbReference type="InterPro" id="IPR000620">
    <property type="entry name" value="EamA_dom"/>
</dbReference>
<evidence type="ECO:0000313" key="8">
    <source>
        <dbReference type="EMBL" id="ADL56749.1"/>
    </source>
</evidence>
<dbReference type="Pfam" id="PF00892">
    <property type="entry name" value="EamA"/>
    <property type="match status" value="2"/>
</dbReference>
<proteinExistence type="inferred from homology"/>
<accession>D9SDF1</accession>
<feature type="transmembrane region" description="Helical" evidence="6">
    <location>
        <begin position="145"/>
        <end position="161"/>
    </location>
</feature>
<dbReference type="PANTHER" id="PTHR32322">
    <property type="entry name" value="INNER MEMBRANE TRANSPORTER"/>
    <property type="match status" value="1"/>
</dbReference>
<dbReference type="STRING" id="395494.Galf_2754"/>
<feature type="transmembrane region" description="Helical" evidence="6">
    <location>
        <begin position="268"/>
        <end position="285"/>
    </location>
</feature>
<dbReference type="PANTHER" id="PTHR32322:SF2">
    <property type="entry name" value="EAMA DOMAIN-CONTAINING PROTEIN"/>
    <property type="match status" value="1"/>
</dbReference>
<reference evidence="8 9" key="1">
    <citation type="submission" date="2010-08" db="EMBL/GenBank/DDBJ databases">
        <title>Complete sequence of Gallionella capsiferriformans ES-2.</title>
        <authorList>
            <consortium name="US DOE Joint Genome Institute"/>
            <person name="Lucas S."/>
            <person name="Copeland A."/>
            <person name="Lapidus A."/>
            <person name="Cheng J.-F."/>
            <person name="Bruce D."/>
            <person name="Goodwin L."/>
            <person name="Pitluck S."/>
            <person name="Chertkov O."/>
            <person name="Davenport K.W."/>
            <person name="Detter J.C."/>
            <person name="Han C."/>
            <person name="Tapia R."/>
            <person name="Land M."/>
            <person name="Hauser L."/>
            <person name="Chang Y.-J."/>
            <person name="Jeffries C."/>
            <person name="Kyrpides N."/>
            <person name="Ivanova N."/>
            <person name="Mikhailova N."/>
            <person name="Shelobolina E.S."/>
            <person name="Picardal F."/>
            <person name="Roden E."/>
            <person name="Emerson D."/>
            <person name="Woyke T."/>
        </authorList>
    </citation>
    <scope>NUCLEOTIDE SEQUENCE [LARGE SCALE GENOMIC DNA]</scope>
    <source>
        <strain evidence="8 9">ES-2</strain>
    </source>
</reference>
<dbReference type="SUPFAM" id="SSF103481">
    <property type="entry name" value="Multidrug resistance efflux transporter EmrE"/>
    <property type="match status" value="2"/>
</dbReference>
<feature type="domain" description="EamA" evidence="7">
    <location>
        <begin position="12"/>
        <end position="132"/>
    </location>
</feature>
<dbReference type="GO" id="GO:0016020">
    <property type="term" value="C:membrane"/>
    <property type="evidence" value="ECO:0007669"/>
    <property type="project" value="UniProtKB-SubCell"/>
</dbReference>
<evidence type="ECO:0000256" key="2">
    <source>
        <dbReference type="ARBA" id="ARBA00007362"/>
    </source>
</evidence>
<evidence type="ECO:0000256" key="6">
    <source>
        <dbReference type="SAM" id="Phobius"/>
    </source>
</evidence>